<evidence type="ECO:0000313" key="2">
    <source>
        <dbReference type="EMBL" id="QGG41747.1"/>
    </source>
</evidence>
<dbReference type="RefSeq" id="WP_153653013.1">
    <property type="nucleotide sequence ID" value="NZ_CP045737.1"/>
</dbReference>
<accession>A0A5Q2MF31</accession>
<gene>
    <name evidence="2" type="ORF">GEV26_10455</name>
</gene>
<protein>
    <submittedName>
        <fullName evidence="2">Uncharacterized protein</fullName>
    </submittedName>
</protein>
<dbReference type="KEGG" id="aef:GEV26_10455"/>
<name>A0A5Q2MF31_9ACTN</name>
<dbReference type="AlphaFoldDB" id="A0A5Q2MF31"/>
<dbReference type="Proteomes" id="UP000392064">
    <property type="component" value="Chromosome"/>
</dbReference>
<organism evidence="2 3">
    <name type="scientific">Aeromicrobium yanjiei</name>
    <dbReference type="NCBI Taxonomy" id="2662028"/>
    <lineage>
        <taxon>Bacteria</taxon>
        <taxon>Bacillati</taxon>
        <taxon>Actinomycetota</taxon>
        <taxon>Actinomycetes</taxon>
        <taxon>Propionibacteriales</taxon>
        <taxon>Nocardioidaceae</taxon>
        <taxon>Aeromicrobium</taxon>
    </lineage>
</organism>
<keyword evidence="3" id="KW-1185">Reference proteome</keyword>
<reference evidence="2 3" key="1">
    <citation type="submission" date="2019-11" db="EMBL/GenBank/DDBJ databases">
        <authorList>
            <person name="Li J."/>
        </authorList>
    </citation>
    <scope>NUCLEOTIDE SEQUENCE [LARGE SCALE GENOMIC DNA]</scope>
    <source>
        <strain evidence="2 3">MF47</strain>
    </source>
</reference>
<dbReference type="EMBL" id="CP045737">
    <property type="protein sequence ID" value="QGG41747.1"/>
    <property type="molecule type" value="Genomic_DNA"/>
</dbReference>
<sequence length="101" mass="10585">MRVPPGQLRRYQRDLDQLVPADRERACLADLGPRYLLVYAYDAGLAGVTADAFGCEDVRLTDDPAETAPGERGAPGSVPGILQSPSGLLDALEATANASGT</sequence>
<proteinExistence type="predicted"/>
<evidence type="ECO:0000313" key="3">
    <source>
        <dbReference type="Proteomes" id="UP000392064"/>
    </source>
</evidence>
<feature type="region of interest" description="Disordered" evidence="1">
    <location>
        <begin position="61"/>
        <end position="82"/>
    </location>
</feature>
<evidence type="ECO:0000256" key="1">
    <source>
        <dbReference type="SAM" id="MobiDB-lite"/>
    </source>
</evidence>